<keyword evidence="3" id="KW-1185">Reference proteome</keyword>
<dbReference type="Pfam" id="PF01841">
    <property type="entry name" value="Transglut_core"/>
    <property type="match status" value="1"/>
</dbReference>
<dbReference type="OrthoDB" id="9788327at2"/>
<dbReference type="Proteomes" id="UP000316330">
    <property type="component" value="Unassembled WGS sequence"/>
</dbReference>
<dbReference type="InterPro" id="IPR002931">
    <property type="entry name" value="Transglutaminase-like"/>
</dbReference>
<accession>A0A559JNK2</accession>
<dbReference type="GO" id="GO:0005737">
    <property type="term" value="C:cytoplasm"/>
    <property type="evidence" value="ECO:0007669"/>
    <property type="project" value="TreeGrafter"/>
</dbReference>
<dbReference type="Gene3D" id="3.10.620.30">
    <property type="match status" value="1"/>
</dbReference>
<gene>
    <name evidence="2" type="ORF">FPZ45_09875</name>
</gene>
<reference evidence="2 3" key="1">
    <citation type="submission" date="2019-07" db="EMBL/GenBank/DDBJ databases">
        <authorList>
            <person name="Kim J."/>
        </authorList>
    </citation>
    <scope>NUCLEOTIDE SEQUENCE [LARGE SCALE GENOMIC DNA]</scope>
    <source>
        <strain evidence="2 3">G13</strain>
    </source>
</reference>
<dbReference type="PANTHER" id="PTHR46333:SF2">
    <property type="entry name" value="CYTOKINESIS PROTEIN 3"/>
    <property type="match status" value="1"/>
</dbReference>
<protein>
    <submittedName>
        <fullName evidence="2">Transglutaminase</fullName>
    </submittedName>
</protein>
<proteinExistence type="predicted"/>
<evidence type="ECO:0000313" key="3">
    <source>
        <dbReference type="Proteomes" id="UP000316330"/>
    </source>
</evidence>
<comment type="caution">
    <text evidence="2">The sequence shown here is derived from an EMBL/GenBank/DDBJ whole genome shotgun (WGS) entry which is preliminary data.</text>
</comment>
<evidence type="ECO:0000313" key="2">
    <source>
        <dbReference type="EMBL" id="TVY01433.1"/>
    </source>
</evidence>
<dbReference type="EMBL" id="VNJJ01000004">
    <property type="protein sequence ID" value="TVY01433.1"/>
    <property type="molecule type" value="Genomic_DNA"/>
</dbReference>
<evidence type="ECO:0000259" key="1">
    <source>
        <dbReference type="SMART" id="SM00460"/>
    </source>
</evidence>
<dbReference type="InterPro" id="IPR038765">
    <property type="entry name" value="Papain-like_cys_pep_sf"/>
</dbReference>
<organism evidence="2 3">
    <name type="scientific">Cohnella terricola</name>
    <dbReference type="NCBI Taxonomy" id="1289167"/>
    <lineage>
        <taxon>Bacteria</taxon>
        <taxon>Bacillati</taxon>
        <taxon>Bacillota</taxon>
        <taxon>Bacilli</taxon>
        <taxon>Bacillales</taxon>
        <taxon>Paenibacillaceae</taxon>
        <taxon>Cohnella</taxon>
    </lineage>
</organism>
<dbReference type="AlphaFoldDB" id="A0A559JNK2"/>
<dbReference type="PANTHER" id="PTHR46333">
    <property type="entry name" value="CYTOKINESIS PROTEIN 3"/>
    <property type="match status" value="1"/>
</dbReference>
<dbReference type="SUPFAM" id="SSF54001">
    <property type="entry name" value="Cysteine proteinases"/>
    <property type="match status" value="1"/>
</dbReference>
<sequence length="430" mass="48145">MRSNPICSGRRYRNHTAPCSVSRLPLRKCPPACYITIISLGRARTIERCSIRKREDKTNMITAIKAWLVSSLLFGTLSLTTACGPFPSMLASAGVSSPALLKQDILTALNERQSSVQLRYTGKASSLKTDIKNTLEAAIRADDYLHYIVKTYGYKATIRGNTATIDFSFTYWETLAQSNEVKANVARTLKRILLPGMSDHQKEKVIHDWIVTNLSYDTRLISHSAYDGLMEGSTVCQGYALLTYEMMRQAGIPVKIVEGTSRGQAHTWNLVQIGGKWYHIDTTWNDPVPDTAGKVYYNYYNLTDSQLRVDHKWKPSAEYPLAVSDYGKVLTALAAKGSDFYKKLYGQLGFVYLEDAYTVADVDGLAKKIRAAVDAGEHELVLRYTRGATVKSDLQKALNGQKGISGISYTYEDYTRSISNDKLIRIKLKY</sequence>
<dbReference type="InterPro" id="IPR052557">
    <property type="entry name" value="CAP/Cytokinesis_protein"/>
</dbReference>
<name>A0A559JNK2_9BACL</name>
<feature type="domain" description="Transglutaminase-like" evidence="1">
    <location>
        <begin position="228"/>
        <end position="284"/>
    </location>
</feature>
<dbReference type="SMART" id="SM00460">
    <property type="entry name" value="TGc"/>
    <property type="match status" value="1"/>
</dbReference>